<feature type="region of interest" description="Disordered" evidence="1">
    <location>
        <begin position="132"/>
        <end position="167"/>
    </location>
</feature>
<organism evidence="2 3">
    <name type="scientific">Mycena belliarum</name>
    <dbReference type="NCBI Taxonomy" id="1033014"/>
    <lineage>
        <taxon>Eukaryota</taxon>
        <taxon>Fungi</taxon>
        <taxon>Dikarya</taxon>
        <taxon>Basidiomycota</taxon>
        <taxon>Agaricomycotina</taxon>
        <taxon>Agaricomycetes</taxon>
        <taxon>Agaricomycetidae</taxon>
        <taxon>Agaricales</taxon>
        <taxon>Marasmiineae</taxon>
        <taxon>Mycenaceae</taxon>
        <taxon>Mycena</taxon>
    </lineage>
</organism>
<evidence type="ECO:0000256" key="1">
    <source>
        <dbReference type="SAM" id="MobiDB-lite"/>
    </source>
</evidence>
<name>A0AAD6XQY9_9AGAR</name>
<sequence length="223" mass="25110">MVEAELAIQKRKLNERDGRSSKRRKLNVEARVLTSAEGKRLAAEKDAERAKKVQKKADGAQRRREKENCRDQNRRNWDPTTIFTGILSAKAKGDLMDIAWSLRLAEDGTKAVLLDRINSYFDSHPAARESSTYRGLFSRGGRRAAAAPAAEDPPSQPSTSAIPFHPNTYTNQPHFTYPFTFTPATPLFPHPFVAPPNPPLQAFDAPFNTYSDLENYQMYLQST</sequence>
<evidence type="ECO:0000313" key="3">
    <source>
        <dbReference type="Proteomes" id="UP001222325"/>
    </source>
</evidence>
<comment type="caution">
    <text evidence="2">The sequence shown here is derived from an EMBL/GenBank/DDBJ whole genome shotgun (WGS) entry which is preliminary data.</text>
</comment>
<reference evidence="2" key="1">
    <citation type="submission" date="2023-03" db="EMBL/GenBank/DDBJ databases">
        <title>Massive genome expansion in bonnet fungi (Mycena s.s.) driven by repeated elements and novel gene families across ecological guilds.</title>
        <authorList>
            <consortium name="Lawrence Berkeley National Laboratory"/>
            <person name="Harder C.B."/>
            <person name="Miyauchi S."/>
            <person name="Viragh M."/>
            <person name="Kuo A."/>
            <person name="Thoen E."/>
            <person name="Andreopoulos B."/>
            <person name="Lu D."/>
            <person name="Skrede I."/>
            <person name="Drula E."/>
            <person name="Henrissat B."/>
            <person name="Morin E."/>
            <person name="Kohler A."/>
            <person name="Barry K."/>
            <person name="LaButti K."/>
            <person name="Morin E."/>
            <person name="Salamov A."/>
            <person name="Lipzen A."/>
            <person name="Mereny Z."/>
            <person name="Hegedus B."/>
            <person name="Baldrian P."/>
            <person name="Stursova M."/>
            <person name="Weitz H."/>
            <person name="Taylor A."/>
            <person name="Grigoriev I.V."/>
            <person name="Nagy L.G."/>
            <person name="Martin F."/>
            <person name="Kauserud H."/>
        </authorList>
    </citation>
    <scope>NUCLEOTIDE SEQUENCE</scope>
    <source>
        <strain evidence="2">CBHHK173m</strain>
    </source>
</reference>
<proteinExistence type="predicted"/>
<feature type="region of interest" description="Disordered" evidence="1">
    <location>
        <begin position="39"/>
        <end position="76"/>
    </location>
</feature>
<dbReference type="Proteomes" id="UP001222325">
    <property type="component" value="Unassembled WGS sequence"/>
</dbReference>
<evidence type="ECO:0008006" key="4">
    <source>
        <dbReference type="Google" id="ProtNLM"/>
    </source>
</evidence>
<protein>
    <recommendedName>
        <fullName evidence="4">SAP domain-containing protein</fullName>
    </recommendedName>
</protein>
<keyword evidence="3" id="KW-1185">Reference proteome</keyword>
<accession>A0AAD6XQY9</accession>
<dbReference type="AlphaFoldDB" id="A0AAD6XQY9"/>
<gene>
    <name evidence="2" type="ORF">B0H15DRAFT_782325</name>
</gene>
<feature type="compositionally biased region" description="Polar residues" evidence="1">
    <location>
        <begin position="157"/>
        <end position="167"/>
    </location>
</feature>
<evidence type="ECO:0000313" key="2">
    <source>
        <dbReference type="EMBL" id="KAJ7086160.1"/>
    </source>
</evidence>
<dbReference type="EMBL" id="JARJCN010000032">
    <property type="protein sequence ID" value="KAJ7086160.1"/>
    <property type="molecule type" value="Genomic_DNA"/>
</dbReference>